<accession>A0A5Q0BQ43</accession>
<dbReference type="SUPFAM" id="SSF52980">
    <property type="entry name" value="Restriction endonuclease-like"/>
    <property type="match status" value="1"/>
</dbReference>
<keyword evidence="2" id="KW-0540">Nuclease</keyword>
<dbReference type="InParanoid" id="A0A5Q0BQ43"/>
<dbReference type="Pfam" id="PF05685">
    <property type="entry name" value="Uma2"/>
    <property type="match status" value="1"/>
</dbReference>
<evidence type="ECO:0000313" key="2">
    <source>
        <dbReference type="EMBL" id="QFY44324.1"/>
    </source>
</evidence>
<keyword evidence="2" id="KW-0255">Endonuclease</keyword>
<dbReference type="CDD" id="cd06260">
    <property type="entry name" value="DUF820-like"/>
    <property type="match status" value="1"/>
</dbReference>
<dbReference type="AlphaFoldDB" id="A0A5Q0BQ43"/>
<reference evidence="2 3" key="1">
    <citation type="submission" date="2019-09" db="EMBL/GenBank/DDBJ databases">
        <title>Ecophysiology of the spiral-shaped methanotroph Methylospira mobilis as revealed by the complete genome sequence.</title>
        <authorList>
            <person name="Oshkin I.Y."/>
            <person name="Dedysh S.N."/>
            <person name="Miroshnikov K."/>
            <person name="Danilova O.V."/>
            <person name="Hakobyan A."/>
            <person name="Liesack W."/>
        </authorList>
    </citation>
    <scope>NUCLEOTIDE SEQUENCE [LARGE SCALE GENOMIC DNA]</scope>
    <source>
        <strain evidence="2 3">Shm1</strain>
    </source>
</reference>
<keyword evidence="2" id="KW-0378">Hydrolase</keyword>
<organism evidence="2 3">
    <name type="scientific">Candidatus Methylospira mobilis</name>
    <dbReference type="NCBI Taxonomy" id="1808979"/>
    <lineage>
        <taxon>Bacteria</taxon>
        <taxon>Pseudomonadati</taxon>
        <taxon>Pseudomonadota</taxon>
        <taxon>Gammaproteobacteria</taxon>
        <taxon>Methylococcales</taxon>
        <taxon>Methylococcaceae</taxon>
        <taxon>Candidatus Methylospira</taxon>
    </lineage>
</organism>
<keyword evidence="3" id="KW-1185">Reference proteome</keyword>
<dbReference type="InterPro" id="IPR012296">
    <property type="entry name" value="Nuclease_put_TT1808"/>
</dbReference>
<dbReference type="PANTHER" id="PTHR36558">
    <property type="entry name" value="GLR1098 PROTEIN"/>
    <property type="match status" value="1"/>
</dbReference>
<dbReference type="OrthoDB" id="9799703at2"/>
<dbReference type="KEGG" id="mmob:F6R98_18190"/>
<feature type="domain" description="Putative restriction endonuclease" evidence="1">
    <location>
        <begin position="16"/>
        <end position="179"/>
    </location>
</feature>
<evidence type="ECO:0000313" key="3">
    <source>
        <dbReference type="Proteomes" id="UP000325755"/>
    </source>
</evidence>
<dbReference type="Gene3D" id="3.90.1570.10">
    <property type="entry name" value="tt1808, chain A"/>
    <property type="match status" value="1"/>
</dbReference>
<dbReference type="PANTHER" id="PTHR36558:SF1">
    <property type="entry name" value="RESTRICTION ENDONUCLEASE DOMAIN-CONTAINING PROTEIN-RELATED"/>
    <property type="match status" value="1"/>
</dbReference>
<dbReference type="EMBL" id="CP044205">
    <property type="protein sequence ID" value="QFY44324.1"/>
    <property type="molecule type" value="Genomic_DNA"/>
</dbReference>
<dbReference type="Proteomes" id="UP000325755">
    <property type="component" value="Chromosome"/>
</dbReference>
<gene>
    <name evidence="2" type="ORF">F6R98_18190</name>
</gene>
<protein>
    <submittedName>
        <fullName evidence="2">Uma2 family endonuclease</fullName>
    </submittedName>
</protein>
<evidence type="ECO:0000259" key="1">
    <source>
        <dbReference type="Pfam" id="PF05685"/>
    </source>
</evidence>
<dbReference type="InterPro" id="IPR011335">
    <property type="entry name" value="Restrct_endonuc-II-like"/>
</dbReference>
<dbReference type="RefSeq" id="WP_153250289.1">
    <property type="nucleotide sequence ID" value="NZ_CP044205.1"/>
</dbReference>
<name>A0A5Q0BQ43_9GAMM</name>
<proteinExistence type="predicted"/>
<dbReference type="InterPro" id="IPR008538">
    <property type="entry name" value="Uma2"/>
</dbReference>
<sequence length="197" mass="21997">MNAIVRQSDNRYTVTDYLSWNDDERWELIDGVAYNMSPAPAIIHQNIAGEMFVRLKEKLRGKPCQPFIAPVDVILSERDVVQPDVIVVCDPAKITEKNIQGAPDLVVEVLSPSTAARDLREKKALYQRAGVREYLVIDPSANYVQAWRLDNQQHFCEAEVYAADDVLPLHALDGFEIALSELFGLPEAVPVKGPPLG</sequence>
<dbReference type="GO" id="GO:0004519">
    <property type="term" value="F:endonuclease activity"/>
    <property type="evidence" value="ECO:0007669"/>
    <property type="project" value="UniProtKB-KW"/>
</dbReference>